<evidence type="ECO:0000256" key="11">
    <source>
        <dbReference type="ARBA" id="ARBA00023224"/>
    </source>
</evidence>
<proteinExistence type="inferred from homology"/>
<keyword evidence="19" id="KW-1185">Reference proteome</keyword>
<dbReference type="GO" id="GO:0033038">
    <property type="term" value="F:bitter taste receptor activity"/>
    <property type="evidence" value="ECO:0000318"/>
    <property type="project" value="GO_Central"/>
</dbReference>
<dbReference type="AlphaFoldDB" id="Q2AB93"/>
<feature type="transmembrane region" description="Helical" evidence="15">
    <location>
        <begin position="122"/>
        <end position="141"/>
    </location>
</feature>
<dbReference type="InterPro" id="IPR007960">
    <property type="entry name" value="TAS2R"/>
</dbReference>
<accession>F7AC59</accession>
<dbReference type="CTD" id="100335077"/>
<evidence type="ECO:0000256" key="15">
    <source>
        <dbReference type="SAM" id="Phobius"/>
    </source>
</evidence>
<feature type="transmembrane region" description="Helical" evidence="15">
    <location>
        <begin position="256"/>
        <end position="275"/>
    </location>
</feature>
<keyword evidence="10" id="KW-0325">Glycoprotein</keyword>
<dbReference type="Pfam" id="PF05296">
    <property type="entry name" value="TAS2R"/>
    <property type="match status" value="1"/>
</dbReference>
<dbReference type="GO" id="GO:0001580">
    <property type="term" value="P:detection of chemical stimulus involved in sensory perception of bitter taste"/>
    <property type="evidence" value="ECO:0000318"/>
    <property type="project" value="GO_Central"/>
</dbReference>
<dbReference type="PANTHER" id="PTHR11394">
    <property type="entry name" value="TASTE RECEPTOR TYPE 2"/>
    <property type="match status" value="1"/>
</dbReference>
<evidence type="ECO:0000259" key="16">
    <source>
        <dbReference type="PROSITE" id="PS50262"/>
    </source>
</evidence>
<dbReference type="GeneTree" id="ENSGT01150000286975"/>
<dbReference type="RefSeq" id="NP_001034940.1">
    <property type="nucleotide sequence ID" value="NM_001039851.1"/>
</dbReference>
<evidence type="ECO:0000256" key="7">
    <source>
        <dbReference type="ARBA" id="ARBA00023040"/>
    </source>
</evidence>
<dbReference type="GO" id="GO:0004930">
    <property type="term" value="F:G protein-coupled receptor activity"/>
    <property type="evidence" value="ECO:0007669"/>
    <property type="project" value="UniProtKB-KW"/>
</dbReference>
<accession>Q2AB93</accession>
<feature type="transmembrane region" description="Helical" evidence="15">
    <location>
        <begin position="227"/>
        <end position="250"/>
    </location>
</feature>
<keyword evidence="9 14" id="KW-0675">Receptor</keyword>
<evidence type="ECO:0000256" key="1">
    <source>
        <dbReference type="ARBA" id="ARBA00004141"/>
    </source>
</evidence>
<reference evidence="18 19" key="2">
    <citation type="journal article" date="2007" name="Nature">
        <title>Genome of the marsupial Monodelphis domestica reveals innovation in non-coding sequences.</title>
        <authorList>
            <person name="Mikkelsen T.S."/>
            <person name="Wakefield M.J."/>
            <person name="Aken B."/>
            <person name="Amemiya C.T."/>
            <person name="Chang J.L."/>
            <person name="Duke S."/>
            <person name="Garber M."/>
            <person name="Gentles A.J."/>
            <person name="Goodstadt L."/>
            <person name="Heger A."/>
            <person name="Jurka J."/>
            <person name="Kamal M."/>
            <person name="Mauceli E."/>
            <person name="Searle S.M."/>
            <person name="Sharpe T."/>
            <person name="Baker M.L."/>
            <person name="Batzer M.A."/>
            <person name="Benos P.V."/>
            <person name="Belov K."/>
            <person name="Clamp M."/>
            <person name="Cook A."/>
            <person name="Cuff J."/>
            <person name="Das R."/>
            <person name="Davidow L."/>
            <person name="Deakin J.E."/>
            <person name="Fazzari M.J."/>
            <person name="Glass J.L."/>
            <person name="Grabherr M."/>
            <person name="Greally J.M."/>
            <person name="Gu W."/>
            <person name="Hore T.A."/>
            <person name="Huttley G.A."/>
            <person name="Kleber M."/>
            <person name="Jirtle R.L."/>
            <person name="Koina E."/>
            <person name="Lee J.T."/>
            <person name="Mahony S."/>
            <person name="Marra M.A."/>
            <person name="Miller R.D."/>
            <person name="Nicholls R.D."/>
            <person name="Oda M."/>
            <person name="Papenfuss A.T."/>
            <person name="Parra Z.E."/>
            <person name="Pollock D.D."/>
            <person name="Ray D.A."/>
            <person name="Schein J.E."/>
            <person name="Speed T.P."/>
            <person name="Thompson K."/>
            <person name="VandeBerg J.L."/>
            <person name="Wade C.M."/>
            <person name="Walker J.A."/>
            <person name="Waters P.D."/>
            <person name="Webber C."/>
            <person name="Weidman J.R."/>
            <person name="Xie X."/>
            <person name="Zody M.C."/>
            <person name="Baldwin J."/>
            <person name="Abdouelleil A."/>
            <person name="Abdulkadir J."/>
            <person name="Abebe A."/>
            <person name="Abera B."/>
            <person name="Abreu J."/>
            <person name="Acer S.C."/>
            <person name="Aftuck L."/>
            <person name="Alexander A."/>
            <person name="An P."/>
            <person name="Anderson E."/>
            <person name="Anderson S."/>
            <person name="Arachi H."/>
            <person name="Azer M."/>
            <person name="Bachantsang P."/>
            <person name="Barry A."/>
            <person name="Bayul T."/>
            <person name="Berlin A."/>
            <person name="Bessette D."/>
            <person name="Bloom T."/>
            <person name="Bloom T."/>
            <person name="Boguslavskiy L."/>
            <person name="Bonnet C."/>
            <person name="Boukhgalter B."/>
            <person name="Bourzgui I."/>
            <person name="Brown A."/>
            <person name="Cahill P."/>
            <person name="Channer S."/>
            <person name="Cheshatsang Y."/>
            <person name="Chuda L."/>
            <person name="Citroen M."/>
            <person name="Collymore A."/>
            <person name="Cooke P."/>
            <person name="Costello M."/>
            <person name="D'Aco K."/>
            <person name="Daza R."/>
            <person name="De Haan G."/>
            <person name="DeGray S."/>
            <person name="DeMaso C."/>
            <person name="Dhargay N."/>
            <person name="Dooley K."/>
            <person name="Dooley E."/>
            <person name="Doricent M."/>
            <person name="Dorje P."/>
            <person name="Dorjee K."/>
            <person name="Dupes A."/>
            <person name="Elong R."/>
            <person name="Falk J."/>
            <person name="Farina A."/>
            <person name="Faro S."/>
            <person name="Ferguson D."/>
            <person name="Fisher S."/>
            <person name="Foley C.D."/>
            <person name="Franke A."/>
            <person name="Friedrich D."/>
            <person name="Gadbois L."/>
            <person name="Gearin G."/>
            <person name="Gearin C.R."/>
            <person name="Giannoukos G."/>
            <person name="Goode T."/>
            <person name="Graham J."/>
            <person name="Grandbois E."/>
            <person name="Grewal S."/>
            <person name="Gyaltsen K."/>
            <person name="Hafez N."/>
            <person name="Hagos B."/>
            <person name="Hall J."/>
            <person name="Henson C."/>
            <person name="Hollinger A."/>
            <person name="Honan T."/>
            <person name="Huard M.D."/>
            <person name="Hughes L."/>
            <person name="Hurhula B."/>
            <person name="Husby M.E."/>
            <person name="Kamat A."/>
            <person name="Kanga B."/>
            <person name="Kashin S."/>
            <person name="Khazanovich D."/>
            <person name="Kisner P."/>
            <person name="Lance K."/>
            <person name="Lara M."/>
            <person name="Lee W."/>
            <person name="Lennon N."/>
            <person name="Letendre F."/>
            <person name="LeVine R."/>
            <person name="Lipovsky A."/>
            <person name="Liu X."/>
            <person name="Liu J."/>
            <person name="Liu S."/>
            <person name="Lokyitsang T."/>
            <person name="Lokyitsang Y."/>
            <person name="Lubonja R."/>
            <person name="Lui A."/>
            <person name="MacDonald P."/>
            <person name="Magnisalis V."/>
            <person name="Maru K."/>
            <person name="Matthews C."/>
            <person name="McCusker W."/>
            <person name="McDonough S."/>
            <person name="Mehta T."/>
            <person name="Meldrim J."/>
            <person name="Meneus L."/>
            <person name="Mihai O."/>
            <person name="Mihalev A."/>
            <person name="Mihova T."/>
            <person name="Mittelman R."/>
            <person name="Mlenga V."/>
            <person name="Montmayeur A."/>
            <person name="Mulrain L."/>
            <person name="Navidi A."/>
            <person name="Naylor J."/>
            <person name="Negash T."/>
            <person name="Nguyen T."/>
            <person name="Nguyen N."/>
            <person name="Nicol R."/>
            <person name="Norbu C."/>
            <person name="Norbu N."/>
            <person name="Novod N."/>
            <person name="O'Neill B."/>
            <person name="Osman S."/>
            <person name="Markiewicz E."/>
            <person name="Oyono O.L."/>
            <person name="Patti C."/>
            <person name="Phunkhang P."/>
            <person name="Pierre F."/>
            <person name="Priest M."/>
            <person name="Raghuraman S."/>
            <person name="Rege F."/>
            <person name="Reyes R."/>
            <person name="Rise C."/>
            <person name="Rogov P."/>
            <person name="Ross K."/>
            <person name="Ryan E."/>
            <person name="Settipalli S."/>
            <person name="Shea T."/>
            <person name="Sherpa N."/>
            <person name="Shi L."/>
            <person name="Shih D."/>
            <person name="Sparrow T."/>
            <person name="Spaulding J."/>
            <person name="Stalker J."/>
            <person name="Stange-Thomann N."/>
            <person name="Stavropoulos S."/>
            <person name="Stone C."/>
            <person name="Strader C."/>
            <person name="Tesfaye S."/>
            <person name="Thomson T."/>
            <person name="Thoulutsang Y."/>
            <person name="Thoulutsang D."/>
            <person name="Topham K."/>
            <person name="Topping I."/>
            <person name="Tsamla T."/>
            <person name="Vassiliev H."/>
            <person name="Vo A."/>
            <person name="Wangchuk T."/>
            <person name="Wangdi T."/>
            <person name="Weiand M."/>
            <person name="Wilkinson J."/>
            <person name="Wilson A."/>
            <person name="Yadav S."/>
            <person name="Young G."/>
            <person name="Yu Q."/>
            <person name="Zembek L."/>
            <person name="Zhong D."/>
            <person name="Zimmer A."/>
            <person name="Zwirko Z."/>
            <person name="Jaffe D.B."/>
            <person name="Alvarez P."/>
            <person name="Brockman W."/>
            <person name="Butler J."/>
            <person name="Chin C."/>
            <person name="Gnerre S."/>
            <person name="MacCallum I."/>
            <person name="Graves J.A."/>
            <person name="Ponting C.P."/>
            <person name="Breen M."/>
            <person name="Samollow P.B."/>
            <person name="Lander E.S."/>
            <person name="Lindblad-Toh K."/>
        </authorList>
    </citation>
    <scope>NUCLEOTIDE SEQUENCE [LARGE SCALE GENOMIC DNA]</scope>
</reference>
<feature type="transmembrane region" description="Helical" evidence="15">
    <location>
        <begin position="43"/>
        <end position="71"/>
    </location>
</feature>
<evidence type="ECO:0000256" key="3">
    <source>
        <dbReference type="ARBA" id="ARBA00022480"/>
    </source>
</evidence>
<dbReference type="PANTHER" id="PTHR11394:SF58">
    <property type="entry name" value="TASTE RECEPTOR TYPE 2 MEMBER 7"/>
    <property type="match status" value="1"/>
</dbReference>
<feature type="transmembrane region" description="Helical" evidence="15">
    <location>
        <begin position="12"/>
        <end position="31"/>
    </location>
</feature>
<dbReference type="HOGENOM" id="CLU_072337_3_0_1"/>
<dbReference type="InterPro" id="IPR017452">
    <property type="entry name" value="GPCR_Rhodpsn_7TM"/>
</dbReference>
<evidence type="ECO:0000313" key="19">
    <source>
        <dbReference type="Proteomes" id="UP000002280"/>
    </source>
</evidence>
<dbReference type="eggNOG" id="ENOG502SKRK">
    <property type="taxonomic scope" value="Eukaryota"/>
</dbReference>
<evidence type="ECO:0000256" key="4">
    <source>
        <dbReference type="ARBA" id="ARBA00022606"/>
    </source>
</evidence>
<sequence>MKICVMLAATEFLVGGLANGFIGLVNFIDWVKTRRVYSIDLILTVLAISRITFLGSFLSIIIMNFYLNLYATGKASYLEPLWNLSNHVSSWFGTCLSIFYFLKIANFSHPAFLWLKWRINRVILSIMIISFLIALLVNLPLTVKINQIYIILAEHKNKANGTHKMKINKSHILFYLVFYHMEGFVPFGVSVISCLLLVFSLWRHTQQITASRDFSTKVHKKTMKSMVSFVFLYLIYHLGIIMANLSYGFFESTLPVFLSMLIATTYPLAHSIILIKENNKLRQAFLSILWQLKHCL</sequence>
<reference evidence="18" key="3">
    <citation type="submission" date="2025-05" db="UniProtKB">
        <authorList>
            <consortium name="Ensembl"/>
        </authorList>
    </citation>
    <scope>IDENTIFICATION</scope>
</reference>
<keyword evidence="11 14" id="KW-0807">Transducer</keyword>
<dbReference type="PROSITE" id="PS50262">
    <property type="entry name" value="G_PROTEIN_RECEP_F1_2"/>
    <property type="match status" value="1"/>
</dbReference>
<dbReference type="EMBL" id="AB249753">
    <property type="protein sequence ID" value="BAE80374.1"/>
    <property type="molecule type" value="Genomic_DNA"/>
</dbReference>
<gene>
    <name evidence="18" type="primary">T2R26</name>
</gene>
<organism evidence="17">
    <name type="scientific">Monodelphis domestica</name>
    <name type="common">Gray short-tailed opossum</name>
    <dbReference type="NCBI Taxonomy" id="13616"/>
    <lineage>
        <taxon>Eukaryota</taxon>
        <taxon>Metazoa</taxon>
        <taxon>Chordata</taxon>
        <taxon>Craniata</taxon>
        <taxon>Vertebrata</taxon>
        <taxon>Euteleostomi</taxon>
        <taxon>Mammalia</taxon>
        <taxon>Metatheria</taxon>
        <taxon>Didelphimorphia</taxon>
        <taxon>Didelphidae</taxon>
        <taxon>Monodelphis</taxon>
    </lineage>
</organism>
<keyword evidence="4 14" id="KW-0716">Sensory transduction</keyword>
<dbReference type="GO" id="GO:0016020">
    <property type="term" value="C:membrane"/>
    <property type="evidence" value="ECO:0000318"/>
    <property type="project" value="GO_Central"/>
</dbReference>
<dbReference type="Ensembl" id="ENSMODT00000030014.2">
    <property type="protein sequence ID" value="ENSMODP00000028432.2"/>
    <property type="gene ID" value="ENSMODG00000023109.2"/>
</dbReference>
<feature type="transmembrane region" description="Helical" evidence="15">
    <location>
        <begin position="183"/>
        <end position="202"/>
    </location>
</feature>
<dbReference type="Gene3D" id="1.20.1070.10">
    <property type="entry name" value="Rhodopsin 7-helix transmembrane proteins"/>
    <property type="match status" value="1"/>
</dbReference>
<comment type="subcellular location">
    <subcellularLocation>
        <location evidence="1 14">Membrane</location>
        <topology evidence="1 14">Multi-pass membrane protein</topology>
    </subcellularLocation>
</comment>
<feature type="transmembrane region" description="Helical" evidence="15">
    <location>
        <begin position="91"/>
        <end position="115"/>
    </location>
</feature>
<dbReference type="GeneID" id="664657"/>
<comment type="similarity">
    <text evidence="2 13">Belongs to the G-protein coupled receptor T2R family.</text>
</comment>
<evidence type="ECO:0000256" key="5">
    <source>
        <dbReference type="ARBA" id="ARBA00022692"/>
    </source>
</evidence>
<evidence type="ECO:0000256" key="14">
    <source>
        <dbReference type="RuleBase" id="RU004424"/>
    </source>
</evidence>
<protein>
    <recommendedName>
        <fullName evidence="14">Taste receptor type 2</fullName>
    </recommendedName>
</protein>
<dbReference type="CDD" id="cd13950">
    <property type="entry name" value="7tm_TAS2R"/>
    <property type="match status" value="1"/>
</dbReference>
<evidence type="ECO:0000256" key="8">
    <source>
        <dbReference type="ARBA" id="ARBA00023136"/>
    </source>
</evidence>
<comment type="function">
    <text evidence="12">Gustducin-coupled receptor implicated in the perception of bitter compounds in the oral cavity and the gastrointestinal tract. Signals through PLCB2 and the calcium-regulated cation channel TRPM5.</text>
</comment>
<keyword evidence="3 14" id="KW-0919">Taste</keyword>
<evidence type="ECO:0000256" key="13">
    <source>
        <dbReference type="RuleBase" id="RU004423"/>
    </source>
</evidence>
<evidence type="ECO:0000256" key="10">
    <source>
        <dbReference type="ARBA" id="ARBA00023180"/>
    </source>
</evidence>
<dbReference type="Proteomes" id="UP000002280">
    <property type="component" value="Chromosome 2"/>
</dbReference>
<evidence type="ECO:0000256" key="2">
    <source>
        <dbReference type="ARBA" id="ARBA00007376"/>
    </source>
</evidence>
<dbReference type="FunFam" id="1.20.1070.10:FF:000055">
    <property type="entry name" value="Taste receptor type 2"/>
    <property type="match status" value="1"/>
</dbReference>
<evidence type="ECO:0000313" key="17">
    <source>
        <dbReference type="EMBL" id="BAE80374.1"/>
    </source>
</evidence>
<keyword evidence="7 14" id="KW-0297">G-protein coupled receptor</keyword>
<evidence type="ECO:0000256" key="9">
    <source>
        <dbReference type="ARBA" id="ARBA00023170"/>
    </source>
</evidence>
<dbReference type="KEGG" id="mdo:664657"/>
<keyword evidence="5 14" id="KW-0812">Transmembrane</keyword>
<evidence type="ECO:0000256" key="12">
    <source>
        <dbReference type="ARBA" id="ARBA00025304"/>
    </source>
</evidence>
<keyword evidence="6 15" id="KW-1133">Transmembrane helix</keyword>
<dbReference type="SUPFAM" id="SSF81321">
    <property type="entry name" value="Family A G protein-coupled receptor-like"/>
    <property type="match status" value="1"/>
</dbReference>
<reference evidence="17" key="1">
    <citation type="journal article" date="2006" name="Mol. Biol. Evol.">
        <title>Lineage-specific expansions and contractions of the bitter taste receptor gene repertoire in vertebrates.</title>
        <authorList>
            <consortium name="SMBE Tri-National Young Investigators"/>
            <person name="Go Y."/>
        </authorList>
    </citation>
    <scope>NUCLEOTIDE SEQUENCE</scope>
</reference>
<dbReference type="STRING" id="13616.ENSMODP00000028432"/>
<keyword evidence="8 14" id="KW-0472">Membrane</keyword>
<evidence type="ECO:0000256" key="6">
    <source>
        <dbReference type="ARBA" id="ARBA00022989"/>
    </source>
</evidence>
<feature type="domain" description="G-protein coupled receptors family 1 profile" evidence="16">
    <location>
        <begin position="18"/>
        <end position="270"/>
    </location>
</feature>
<evidence type="ECO:0000313" key="18">
    <source>
        <dbReference type="Ensembl" id="ENSMODP00000028432.2"/>
    </source>
</evidence>
<name>Q2AB93_MONDO</name>